<organism evidence="12 13">
    <name type="scientific">Catonella morbi ATCC 51271</name>
    <dbReference type="NCBI Taxonomy" id="592026"/>
    <lineage>
        <taxon>Bacteria</taxon>
        <taxon>Bacillati</taxon>
        <taxon>Bacillota</taxon>
        <taxon>Clostridia</taxon>
        <taxon>Lachnospirales</taxon>
        <taxon>Lachnospiraceae</taxon>
        <taxon>Catonella</taxon>
    </lineage>
</organism>
<protein>
    <submittedName>
        <fullName evidence="12">ABC transporter, ATP-binding protein</fullName>
    </submittedName>
</protein>
<dbReference type="PANTHER" id="PTHR43553:SF23">
    <property type="entry name" value="ABC TRANSPORTER ATP-BINDING COMPONENT"/>
    <property type="match status" value="1"/>
</dbReference>
<dbReference type="InterPro" id="IPR027417">
    <property type="entry name" value="P-loop_NTPase"/>
</dbReference>
<keyword evidence="3" id="KW-0813">Transport</keyword>
<gene>
    <name evidence="12" type="ORF">GCWU0000282_003050</name>
</gene>
<comment type="caution">
    <text evidence="12">The sequence shown here is derived from an EMBL/GenBank/DDBJ whole genome shotgun (WGS) entry which is preliminary data.</text>
</comment>
<keyword evidence="8" id="KW-1278">Translocase</keyword>
<dbReference type="AlphaFoldDB" id="V2XYE7"/>
<dbReference type="EMBL" id="ACIL03000020">
    <property type="protein sequence ID" value="ESL01753.1"/>
    <property type="molecule type" value="Genomic_DNA"/>
</dbReference>
<dbReference type="eggNOG" id="COG1129">
    <property type="taxonomic scope" value="Bacteria"/>
</dbReference>
<dbReference type="PROSITE" id="PS50893">
    <property type="entry name" value="ABC_TRANSPORTER_2"/>
    <property type="match status" value="2"/>
</dbReference>
<dbReference type="CDD" id="cd03225">
    <property type="entry name" value="ABC_cobalt_CbiO_domain1"/>
    <property type="match status" value="1"/>
</dbReference>
<dbReference type="InterPro" id="IPR050095">
    <property type="entry name" value="ECF_ABC_transporter_ATP-bd"/>
</dbReference>
<keyword evidence="13" id="KW-1185">Reference proteome</keyword>
<dbReference type="SMART" id="SM00382">
    <property type="entry name" value="AAA"/>
    <property type="match status" value="2"/>
</dbReference>
<dbReference type="GO" id="GO:0016887">
    <property type="term" value="F:ATP hydrolysis activity"/>
    <property type="evidence" value="ECO:0007669"/>
    <property type="project" value="InterPro"/>
</dbReference>
<dbReference type="Pfam" id="PF00005">
    <property type="entry name" value="ABC_tran"/>
    <property type="match status" value="2"/>
</dbReference>
<dbReference type="OrthoDB" id="501320at2"/>
<evidence type="ECO:0000256" key="5">
    <source>
        <dbReference type="ARBA" id="ARBA00022737"/>
    </source>
</evidence>
<dbReference type="InterPro" id="IPR017871">
    <property type="entry name" value="ABC_transporter-like_CS"/>
</dbReference>
<dbReference type="InterPro" id="IPR003593">
    <property type="entry name" value="AAA+_ATPase"/>
</dbReference>
<dbReference type="InterPro" id="IPR015856">
    <property type="entry name" value="ABC_transpr_CbiO/EcfA_su"/>
</dbReference>
<keyword evidence="4" id="KW-1003">Cell membrane</keyword>
<evidence type="ECO:0000256" key="1">
    <source>
        <dbReference type="ARBA" id="ARBA00004202"/>
    </source>
</evidence>
<dbReference type="InterPro" id="IPR003439">
    <property type="entry name" value="ABC_transporter-like_ATP-bd"/>
</dbReference>
<evidence type="ECO:0000256" key="9">
    <source>
        <dbReference type="ARBA" id="ARBA00023136"/>
    </source>
</evidence>
<dbReference type="PANTHER" id="PTHR43553">
    <property type="entry name" value="HEAVY METAL TRANSPORTER"/>
    <property type="match status" value="1"/>
</dbReference>
<evidence type="ECO:0000256" key="2">
    <source>
        <dbReference type="ARBA" id="ARBA00005417"/>
    </source>
</evidence>
<keyword evidence="7 12" id="KW-0067">ATP-binding</keyword>
<dbReference type="GO" id="GO:0043190">
    <property type="term" value="C:ATP-binding cassette (ABC) transporter complex"/>
    <property type="evidence" value="ECO:0007669"/>
    <property type="project" value="TreeGrafter"/>
</dbReference>
<dbReference type="GO" id="GO:0005524">
    <property type="term" value="F:ATP binding"/>
    <property type="evidence" value="ECO:0007669"/>
    <property type="project" value="UniProtKB-KW"/>
</dbReference>
<feature type="domain" description="ABC transporter" evidence="11">
    <location>
        <begin position="260"/>
        <end position="480"/>
    </location>
</feature>
<comment type="subcellular location">
    <subcellularLocation>
        <location evidence="1">Cell membrane</location>
        <topology evidence="1">Peripheral membrane protein</topology>
    </subcellularLocation>
</comment>
<evidence type="ECO:0000256" key="4">
    <source>
        <dbReference type="ARBA" id="ARBA00022475"/>
    </source>
</evidence>
<keyword evidence="5" id="KW-0677">Repeat</keyword>
<dbReference type="SUPFAM" id="SSF52540">
    <property type="entry name" value="P-loop containing nucleoside triphosphate hydrolases"/>
    <property type="match status" value="2"/>
</dbReference>
<reference evidence="12 13" key="1">
    <citation type="submission" date="2013-06" db="EMBL/GenBank/DDBJ databases">
        <authorList>
            <person name="Weinstock G."/>
            <person name="Sodergren E."/>
            <person name="Clifton S."/>
            <person name="Fulton L."/>
            <person name="Fulton B."/>
            <person name="Courtney L."/>
            <person name="Fronick C."/>
            <person name="Harrison M."/>
            <person name="Strong C."/>
            <person name="Farmer C."/>
            <person name="Delahaunty K."/>
            <person name="Markovic C."/>
            <person name="Hall O."/>
            <person name="Minx P."/>
            <person name="Tomlinson C."/>
            <person name="Mitreva M."/>
            <person name="Nelson J."/>
            <person name="Hou S."/>
            <person name="Wollam A."/>
            <person name="Pepin K.H."/>
            <person name="Johnson M."/>
            <person name="Bhonagiri V."/>
            <person name="Nash W.E."/>
            <person name="Warren W."/>
            <person name="Chinwalla A."/>
            <person name="Mardis E.R."/>
            <person name="Wilson R.K."/>
        </authorList>
    </citation>
    <scope>NUCLEOTIDE SEQUENCE [LARGE SCALE GENOMIC DNA]</scope>
    <source>
        <strain evidence="12 13">ATCC 51271</strain>
    </source>
</reference>
<name>V2XYE7_9FIRM</name>
<comment type="similarity">
    <text evidence="2">Belongs to the ABC transporter superfamily.</text>
</comment>
<dbReference type="Gene3D" id="3.40.50.300">
    <property type="entry name" value="P-loop containing nucleotide triphosphate hydrolases"/>
    <property type="match status" value="2"/>
</dbReference>
<evidence type="ECO:0000313" key="13">
    <source>
        <dbReference type="Proteomes" id="UP000018227"/>
    </source>
</evidence>
<sequence length="480" mass="54407">MGKVVEISINRFSYADKIILENVNFTVEKGETVVIAGLSGSGKTTLIRLLNGLIPQVYEGKLTGEIKILGKSTVEYKAGELAKYIGNVFQNPDDQFFSNEVENEIALVGENTGLERSVLLERVNSAMEQLDIVSLKGRKLRELSGGQKQKVAIASTLVYDSDIIILDEPTANLDFTSIEDMRSVLKKLKEQGKTIIIAEHRLFYLKDIIDRLILLKAGHLENIFLPEDLNESIRKENMLRCFDYSELTSEAAEAGEEVLVRVNDLSVKNKSYKLNDLAEFSLNRGECMAVIGENGIGKTTMAKELMGLLPIKRGEVSYAISDRERLRYTAASLQNCRNMFFYETVEKELIPREKEADREYLDKVKKYLIHLELWDKRTMNPHDLSGGEKQRLALLISMLKESKLIILDEPTAGLDYKRMSQVSSIIEERTKTTPVILITHDLELLFKTCNTAYLMSQNGHRKINVRGNEEEIVKFLNVQL</sequence>
<dbReference type="PROSITE" id="PS00211">
    <property type="entry name" value="ABC_TRANSPORTER_1"/>
    <property type="match status" value="2"/>
</dbReference>
<dbReference type="RefSeq" id="WP_023355892.1">
    <property type="nucleotide sequence ID" value="NZ_KI535370.1"/>
</dbReference>
<keyword evidence="6" id="KW-0547">Nucleotide-binding</keyword>
<evidence type="ECO:0000313" key="12">
    <source>
        <dbReference type="EMBL" id="ESL01753.1"/>
    </source>
</evidence>
<evidence type="ECO:0000256" key="3">
    <source>
        <dbReference type="ARBA" id="ARBA00022448"/>
    </source>
</evidence>
<keyword evidence="9" id="KW-0472">Membrane</keyword>
<evidence type="ECO:0000256" key="8">
    <source>
        <dbReference type="ARBA" id="ARBA00022967"/>
    </source>
</evidence>
<evidence type="ECO:0000256" key="6">
    <source>
        <dbReference type="ARBA" id="ARBA00022741"/>
    </source>
</evidence>
<comment type="function">
    <text evidence="10">Probably part of an ABC transporter complex. Responsible for energy coupling to the transport system.</text>
</comment>
<dbReference type="Proteomes" id="UP000018227">
    <property type="component" value="Unassembled WGS sequence"/>
</dbReference>
<accession>V2XYE7</accession>
<dbReference type="GO" id="GO:0042626">
    <property type="term" value="F:ATPase-coupled transmembrane transporter activity"/>
    <property type="evidence" value="ECO:0007669"/>
    <property type="project" value="TreeGrafter"/>
</dbReference>
<dbReference type="HOGENOM" id="CLU_000604_86_7_9"/>
<evidence type="ECO:0000259" key="11">
    <source>
        <dbReference type="PROSITE" id="PS50893"/>
    </source>
</evidence>
<evidence type="ECO:0000256" key="7">
    <source>
        <dbReference type="ARBA" id="ARBA00022840"/>
    </source>
</evidence>
<evidence type="ECO:0000256" key="10">
    <source>
        <dbReference type="ARBA" id="ARBA00025157"/>
    </source>
</evidence>
<proteinExistence type="inferred from homology"/>
<feature type="domain" description="ABC transporter" evidence="11">
    <location>
        <begin position="4"/>
        <end position="242"/>
    </location>
</feature>
<dbReference type="STRING" id="592026.GCWU0000282_003050"/>